<organism evidence="3 4">
    <name type="scientific">Dyella japonica</name>
    <dbReference type="NCBI Taxonomy" id="231455"/>
    <lineage>
        <taxon>Bacteria</taxon>
        <taxon>Pseudomonadati</taxon>
        <taxon>Pseudomonadota</taxon>
        <taxon>Gammaproteobacteria</taxon>
        <taxon>Lysobacterales</taxon>
        <taxon>Rhodanobacteraceae</taxon>
        <taxon>Dyella</taxon>
    </lineage>
</organism>
<sequence length="254" mass="27232">MKIVVVGGHGLVGGNIVRRLKADGHDVSAASRRTGVDIVTGAGLDDALAGAEVLVDASNSPELEGPAPFEFFSKAIDNLLAAEVRAGVKHHVMVSVVGTDRLDDSPYFRGKALQEARIRASGLPFTIVHATQFYEFLLQIVELSVYEQSLRLSPAYIQPVASADVAVAMAQLAVQPARNAVIEMAGPDRERLSELIQRFLTEIEAPYDVITDANAPYFGAVLAEDSLLPGGNTHVCAMGFGAWLNQSEYWGANW</sequence>
<gene>
    <name evidence="3" type="ORF">ABIC75_001703</name>
</gene>
<dbReference type="Proteomes" id="UP001549184">
    <property type="component" value="Unassembled WGS sequence"/>
</dbReference>
<dbReference type="Pfam" id="PF13460">
    <property type="entry name" value="NAD_binding_10"/>
    <property type="match status" value="1"/>
</dbReference>
<evidence type="ECO:0000256" key="1">
    <source>
        <dbReference type="ARBA" id="ARBA00022857"/>
    </source>
</evidence>
<accession>A0ABV2JT22</accession>
<dbReference type="EMBL" id="JBEPMU010000002">
    <property type="protein sequence ID" value="MET3651981.1"/>
    <property type="molecule type" value="Genomic_DNA"/>
</dbReference>
<evidence type="ECO:0000313" key="3">
    <source>
        <dbReference type="EMBL" id="MET3651981.1"/>
    </source>
</evidence>
<dbReference type="Gene3D" id="3.40.50.720">
    <property type="entry name" value="NAD(P)-binding Rossmann-like Domain"/>
    <property type="match status" value="1"/>
</dbReference>
<dbReference type="InterPro" id="IPR036291">
    <property type="entry name" value="NAD(P)-bd_dom_sf"/>
</dbReference>
<keyword evidence="4" id="KW-1185">Reference proteome</keyword>
<dbReference type="PANTHER" id="PTHR42748:SF3">
    <property type="entry name" value="BLL4366 PROTEIN"/>
    <property type="match status" value="1"/>
</dbReference>
<proteinExistence type="predicted"/>
<dbReference type="SUPFAM" id="SSF51735">
    <property type="entry name" value="NAD(P)-binding Rossmann-fold domains"/>
    <property type="match status" value="1"/>
</dbReference>
<feature type="domain" description="NAD(P)-binding" evidence="2">
    <location>
        <begin position="7"/>
        <end position="172"/>
    </location>
</feature>
<keyword evidence="1" id="KW-0521">NADP</keyword>
<dbReference type="PANTHER" id="PTHR42748">
    <property type="entry name" value="NITROGEN METABOLITE REPRESSION PROTEIN NMRA FAMILY MEMBER"/>
    <property type="match status" value="1"/>
</dbReference>
<dbReference type="InterPro" id="IPR051164">
    <property type="entry name" value="NmrA-like_oxidored"/>
</dbReference>
<name>A0ABV2JT22_9GAMM</name>
<dbReference type="InterPro" id="IPR016040">
    <property type="entry name" value="NAD(P)-bd_dom"/>
</dbReference>
<comment type="caution">
    <text evidence="3">The sequence shown here is derived from an EMBL/GenBank/DDBJ whole genome shotgun (WGS) entry which is preliminary data.</text>
</comment>
<reference evidence="3 4" key="1">
    <citation type="submission" date="2024-06" db="EMBL/GenBank/DDBJ databases">
        <title>Sorghum-associated microbial communities from plants grown in Nebraska, USA.</title>
        <authorList>
            <person name="Schachtman D."/>
        </authorList>
    </citation>
    <scope>NUCLEOTIDE SEQUENCE [LARGE SCALE GENOMIC DNA]</scope>
    <source>
        <strain evidence="3 4">1073</strain>
    </source>
</reference>
<dbReference type="RefSeq" id="WP_354013398.1">
    <property type="nucleotide sequence ID" value="NZ_JBEPMU010000002.1"/>
</dbReference>
<protein>
    <submittedName>
        <fullName evidence="3">Uncharacterized protein YbjT (DUF2867 family)</fullName>
    </submittedName>
</protein>
<evidence type="ECO:0000259" key="2">
    <source>
        <dbReference type="Pfam" id="PF13460"/>
    </source>
</evidence>
<evidence type="ECO:0000313" key="4">
    <source>
        <dbReference type="Proteomes" id="UP001549184"/>
    </source>
</evidence>